<dbReference type="CDD" id="cd09487">
    <property type="entry name" value="SAM_superfamily"/>
    <property type="match status" value="1"/>
</dbReference>
<dbReference type="InterPro" id="IPR041664">
    <property type="entry name" value="AAA_16"/>
</dbReference>
<keyword evidence="1" id="KW-0547">Nucleotide-binding</keyword>
<gene>
    <name evidence="5" type="ORF">CBA19CS42_40250</name>
</gene>
<dbReference type="Pfam" id="PF00211">
    <property type="entry name" value="Guanylate_cyc"/>
    <property type="match status" value="1"/>
</dbReference>
<dbReference type="GO" id="GO:0035556">
    <property type="term" value="P:intracellular signal transduction"/>
    <property type="evidence" value="ECO:0007669"/>
    <property type="project" value="InterPro"/>
</dbReference>
<dbReference type="GO" id="GO:0004016">
    <property type="term" value="F:adenylate cyclase activity"/>
    <property type="evidence" value="ECO:0007669"/>
    <property type="project" value="TreeGrafter"/>
</dbReference>
<dbReference type="Proteomes" id="UP001055111">
    <property type="component" value="Unassembled WGS sequence"/>
</dbReference>
<dbReference type="PROSITE" id="PS50125">
    <property type="entry name" value="GUANYLATE_CYCLASE_2"/>
    <property type="match status" value="1"/>
</dbReference>
<dbReference type="PROSITE" id="PS50105">
    <property type="entry name" value="SAM_DOMAIN"/>
    <property type="match status" value="1"/>
</dbReference>
<dbReference type="AlphaFoldDB" id="A0AA37ILH5"/>
<keyword evidence="2" id="KW-0067">ATP-binding</keyword>
<dbReference type="SUPFAM" id="SSF52540">
    <property type="entry name" value="P-loop containing nucleoside triphosphate hydrolases"/>
    <property type="match status" value="1"/>
</dbReference>
<dbReference type="SMART" id="SM00454">
    <property type="entry name" value="SAM"/>
    <property type="match status" value="1"/>
</dbReference>
<dbReference type="InterPro" id="IPR001660">
    <property type="entry name" value="SAM"/>
</dbReference>
<organism evidence="5 6">
    <name type="scientific">Caballeronia novacaledonica</name>
    <dbReference type="NCBI Taxonomy" id="1544861"/>
    <lineage>
        <taxon>Bacteria</taxon>
        <taxon>Pseudomonadati</taxon>
        <taxon>Pseudomonadota</taxon>
        <taxon>Betaproteobacteria</taxon>
        <taxon>Burkholderiales</taxon>
        <taxon>Burkholderiaceae</taxon>
        <taxon>Caballeronia</taxon>
    </lineage>
</organism>
<dbReference type="SMART" id="SM00044">
    <property type="entry name" value="CYCc"/>
    <property type="match status" value="1"/>
</dbReference>
<dbReference type="InterPro" id="IPR029787">
    <property type="entry name" value="Nucleotide_cyclase"/>
</dbReference>
<comment type="caution">
    <text evidence="5">The sequence shown here is derived from an EMBL/GenBank/DDBJ whole genome shotgun (WGS) entry which is preliminary data.</text>
</comment>
<dbReference type="SUPFAM" id="SSF47769">
    <property type="entry name" value="SAM/Pointed domain"/>
    <property type="match status" value="1"/>
</dbReference>
<dbReference type="Gene3D" id="1.10.150.50">
    <property type="entry name" value="Transcription Factor, Ets-1"/>
    <property type="match status" value="1"/>
</dbReference>
<evidence type="ECO:0000256" key="1">
    <source>
        <dbReference type="ARBA" id="ARBA00022741"/>
    </source>
</evidence>
<dbReference type="Gene3D" id="3.40.50.300">
    <property type="entry name" value="P-loop containing nucleotide triphosphate hydrolases"/>
    <property type="match status" value="1"/>
</dbReference>
<accession>A0AA37ILH5</accession>
<dbReference type="InterPro" id="IPR027417">
    <property type="entry name" value="P-loop_NTPase"/>
</dbReference>
<evidence type="ECO:0000256" key="2">
    <source>
        <dbReference type="ARBA" id="ARBA00022840"/>
    </source>
</evidence>
<dbReference type="InterPro" id="IPR013761">
    <property type="entry name" value="SAM/pointed_sf"/>
</dbReference>
<dbReference type="InterPro" id="IPR011990">
    <property type="entry name" value="TPR-like_helical_dom_sf"/>
</dbReference>
<dbReference type="GO" id="GO:0005737">
    <property type="term" value="C:cytoplasm"/>
    <property type="evidence" value="ECO:0007669"/>
    <property type="project" value="TreeGrafter"/>
</dbReference>
<dbReference type="EMBL" id="BPUS01000050">
    <property type="protein sequence ID" value="GJH30888.1"/>
    <property type="molecule type" value="Genomic_DNA"/>
</dbReference>
<dbReference type="PANTHER" id="PTHR16305">
    <property type="entry name" value="TESTICULAR SOLUBLE ADENYLYL CYCLASE"/>
    <property type="match status" value="1"/>
</dbReference>
<evidence type="ECO:0000259" key="3">
    <source>
        <dbReference type="PROSITE" id="PS50105"/>
    </source>
</evidence>
<evidence type="ECO:0000259" key="4">
    <source>
        <dbReference type="PROSITE" id="PS50125"/>
    </source>
</evidence>
<proteinExistence type="predicted"/>
<dbReference type="SUPFAM" id="SSF48452">
    <property type="entry name" value="TPR-like"/>
    <property type="match status" value="1"/>
</dbReference>
<dbReference type="InterPro" id="IPR001054">
    <property type="entry name" value="A/G_cyclase"/>
</dbReference>
<dbReference type="CDD" id="cd07302">
    <property type="entry name" value="CHD"/>
    <property type="match status" value="1"/>
</dbReference>
<dbReference type="SUPFAM" id="SSF55073">
    <property type="entry name" value="Nucleotide cyclase"/>
    <property type="match status" value="1"/>
</dbReference>
<dbReference type="Pfam" id="PF13191">
    <property type="entry name" value="AAA_16"/>
    <property type="match status" value="1"/>
</dbReference>
<dbReference type="RefSeq" id="WP_238218419.1">
    <property type="nucleotide sequence ID" value="NZ_BPUS01000050.1"/>
</dbReference>
<feature type="domain" description="Guanylate cyclase" evidence="4">
    <location>
        <begin position="81"/>
        <end position="208"/>
    </location>
</feature>
<feature type="domain" description="SAM" evidence="3">
    <location>
        <begin position="1"/>
        <end position="43"/>
    </location>
</feature>
<evidence type="ECO:0000313" key="5">
    <source>
        <dbReference type="EMBL" id="GJH30888.1"/>
    </source>
</evidence>
<evidence type="ECO:0000313" key="6">
    <source>
        <dbReference type="Proteomes" id="UP001055111"/>
    </source>
</evidence>
<name>A0AA37ILH5_9BURK</name>
<dbReference type="GO" id="GO:0005524">
    <property type="term" value="F:ATP binding"/>
    <property type="evidence" value="ECO:0007669"/>
    <property type="project" value="UniProtKB-KW"/>
</dbReference>
<protein>
    <submittedName>
        <fullName evidence="5">AAA family ATPase</fullName>
    </submittedName>
</protein>
<dbReference type="PANTHER" id="PTHR16305:SF28">
    <property type="entry name" value="GUANYLATE CYCLASE DOMAIN-CONTAINING PROTEIN"/>
    <property type="match status" value="1"/>
</dbReference>
<dbReference type="Gene3D" id="1.25.40.10">
    <property type="entry name" value="Tetratricopeptide repeat domain"/>
    <property type="match status" value="1"/>
</dbReference>
<reference evidence="5" key="1">
    <citation type="submission" date="2022-09" db="EMBL/GenBank/DDBJ databases">
        <title>Isolation and characterization of 3-chlorobenzoate degrading bacteria from soils in Shizuoka.</title>
        <authorList>
            <person name="Ifat A."/>
            <person name="Ogawa N."/>
            <person name="Kimbara K."/>
            <person name="Moriuchi R."/>
            <person name="Dohra H."/>
            <person name="Shintani M."/>
        </authorList>
    </citation>
    <scope>NUCLEOTIDE SEQUENCE</scope>
    <source>
        <strain evidence="5">19CS4-2</strain>
    </source>
</reference>
<sequence length="1113" mass="122378">MDTLASWLRPLGLDQYVPLFESHGIDLHSLPLLSEEDLVKLGVLLGHRRLLFKAICTLDNDRHVVASTMQSAQDAGRRQLTVLFCDLVGSTELARRLDAEMLRDLMHAYQRACGDIVSRYAGHVAQYLGDGIVVYFGFPQAHEDDAERAVRAALEMVAVVSKVPASTPLRVHVGIATGSVVVGDSGAWDALRSNAAVGETPNLAARLTALADPDQIVISSGTCRLLGNAFRIEDLGEHALKGITEPVKAYLVRDLTRSESRFDANRKSRYTPFVGRESEVALLLSRWDNAHEGEGQVVLLTGEPGIGKSRIAHVLSRHLADTHHLRQFYQCSPYHNGSAFYPLVEPFERAFGFERDDTPEQKLDRLEASLNLDFDELPLVAPFFAALLSLPTDRYPTQMLAPPKHREKTIAALVEQMLRLAKRQPILMICEDAQWADPATLETMALMVERIREAPVLLIVTCRPEFVPPWTGHGNVTLLHLNRLSRRQGEAITDQLVSGKPLPGELLDQILERTDGVPLFVEELTQAVLESGILRDAGDHWELPGPLPPPAIPTTIQDSLMARLDRLGTCKVVAQIGACIGREFDRGLLAAISPTNEADLLESLDRLVDSGLVFRHGSGGEAVYMFKHALVRDVAYDGLLMSRRKQIHAAIARALATELKDRTKTRPELLALHLTRADLVDLALPQWRTAARSAITKNRHREALEYVDAGLALIDRAAIEHRADHEVGLLVTGAACHWVLTGYACKQASALWARVEALVDQVTDPRLSILALSGINICAYAGADTRKALATAERLILLGESTQDIDSKLVAFSCVGPILHQQGQFERCTRLLEFVIDSYRPDRQSGFGRLNDSKVTACNWLSYCHLAGGRFDQAKHYARLAVDHATDIAQPFVLSQALSVAARAFAETGDEETTFDLCDRCIELCDTQNLPFWKGWAMVYEGVALERRGKHQQAEARLGQAIEHLAAGGGRSDLGYMYACRAQALANLGRFDDARRDIETGCAECISTGQMISLIELAYSRAVTELLDPGSDARVAEHWFNVALTDARSFGLTLVELRAAMSLASLWKADGKCRQAQVVLGRVVSACTEGLDCQDVTAAIALLDSLDDVDRKT</sequence>
<dbReference type="Pfam" id="PF07647">
    <property type="entry name" value="SAM_2"/>
    <property type="match status" value="1"/>
</dbReference>
<dbReference type="GO" id="GO:0009190">
    <property type="term" value="P:cyclic nucleotide biosynthetic process"/>
    <property type="evidence" value="ECO:0007669"/>
    <property type="project" value="InterPro"/>
</dbReference>
<dbReference type="Gene3D" id="3.30.70.1230">
    <property type="entry name" value="Nucleotide cyclase"/>
    <property type="match status" value="1"/>
</dbReference>